<organism evidence="1 2">
    <name type="scientific">Actinophytocola xinjiangensis</name>
    <dbReference type="NCBI Taxonomy" id="485602"/>
    <lineage>
        <taxon>Bacteria</taxon>
        <taxon>Bacillati</taxon>
        <taxon>Actinomycetota</taxon>
        <taxon>Actinomycetes</taxon>
        <taxon>Pseudonocardiales</taxon>
        <taxon>Pseudonocardiaceae</taxon>
    </lineage>
</organism>
<dbReference type="Proteomes" id="UP000185696">
    <property type="component" value="Unassembled WGS sequence"/>
</dbReference>
<proteinExistence type="predicted"/>
<dbReference type="EMBL" id="MSIF01000025">
    <property type="protein sequence ID" value="OLF05923.1"/>
    <property type="molecule type" value="Genomic_DNA"/>
</dbReference>
<reference evidence="1 2" key="1">
    <citation type="submission" date="2016-12" db="EMBL/GenBank/DDBJ databases">
        <title>The draft genome sequence of Actinophytocola xinjiangensis.</title>
        <authorList>
            <person name="Wang W."/>
            <person name="Yuan L."/>
        </authorList>
    </citation>
    <scope>NUCLEOTIDE SEQUENCE [LARGE SCALE GENOMIC DNA]</scope>
    <source>
        <strain evidence="1 2">CGMCC 4.4663</strain>
    </source>
</reference>
<keyword evidence="2" id="KW-1185">Reference proteome</keyword>
<name>A0A7Z0WFD1_9PSEU</name>
<protein>
    <recommendedName>
        <fullName evidence="3">Erythromycin esterase</fullName>
    </recommendedName>
</protein>
<evidence type="ECO:0008006" key="3">
    <source>
        <dbReference type="Google" id="ProtNLM"/>
    </source>
</evidence>
<evidence type="ECO:0000313" key="1">
    <source>
        <dbReference type="EMBL" id="OLF05923.1"/>
    </source>
</evidence>
<evidence type="ECO:0000313" key="2">
    <source>
        <dbReference type="Proteomes" id="UP000185696"/>
    </source>
</evidence>
<gene>
    <name evidence="1" type="ORF">BLA60_34215</name>
</gene>
<accession>A0A7Z0WFD1</accession>
<comment type="caution">
    <text evidence="1">The sequence shown here is derived from an EMBL/GenBank/DDBJ whole genome shotgun (WGS) entry which is preliminary data.</text>
</comment>
<sequence>MVGGCVDGAATEPNVRPRDAQRAILDAFDDHQVVGGFSASHGNKDVDDFLLDLVRNPDLPAAVDDIVIECGNAFHQDLLDDYVNGADVDVRPVWRTTSQPECGFSVFVEQLVPLVRRINEGLPDDRRLRVLAADPPLDWSRIDSVEELERLSDRDGFAASLMADEVLARGRKALMFFGINHMRHRPGTLVGQYEARGYDGLTFVIDDHQGFGNQDPGLRRRNDELEDRMADWPVPSVIEIENTWLADLDAPYFNDPLPGDDQGKGNPGVDGYLFVGRRDGLLREGRSAQAMTDETYLAQLDDIADRLGEPADSPWRTVRRREASEGVFLYEPGR</sequence>
<dbReference type="AlphaFoldDB" id="A0A7Z0WFD1"/>